<evidence type="ECO:0000256" key="1">
    <source>
        <dbReference type="SAM" id="MobiDB-lite"/>
    </source>
</evidence>
<name>A0A1I3UCE4_9GAMM</name>
<dbReference type="Proteomes" id="UP000198924">
    <property type="component" value="Unassembled WGS sequence"/>
</dbReference>
<protein>
    <submittedName>
        <fullName evidence="2">Uncharacterized protein</fullName>
    </submittedName>
</protein>
<organism evidence="2 3">
    <name type="scientific">Methylophaga sulfidovorans</name>
    <dbReference type="NCBI Taxonomy" id="45496"/>
    <lineage>
        <taxon>Bacteria</taxon>
        <taxon>Pseudomonadati</taxon>
        <taxon>Pseudomonadota</taxon>
        <taxon>Gammaproteobacteria</taxon>
        <taxon>Thiotrichales</taxon>
        <taxon>Piscirickettsiaceae</taxon>
        <taxon>Methylophaga</taxon>
    </lineage>
</organism>
<evidence type="ECO:0000313" key="2">
    <source>
        <dbReference type="EMBL" id="SFJ80575.1"/>
    </source>
</evidence>
<dbReference type="EMBL" id="FOSH01000001">
    <property type="protein sequence ID" value="SFJ80575.1"/>
    <property type="molecule type" value="Genomic_DNA"/>
</dbReference>
<accession>A0A1I3UCE4</accession>
<feature type="region of interest" description="Disordered" evidence="1">
    <location>
        <begin position="93"/>
        <end position="113"/>
    </location>
</feature>
<keyword evidence="3" id="KW-1185">Reference proteome</keyword>
<dbReference type="AlphaFoldDB" id="A0A1I3UCE4"/>
<reference evidence="3" key="1">
    <citation type="submission" date="2016-10" db="EMBL/GenBank/DDBJ databases">
        <authorList>
            <person name="Varghese N."/>
            <person name="Submissions S."/>
        </authorList>
    </citation>
    <scope>NUCLEOTIDE SEQUENCE [LARGE SCALE GENOMIC DNA]</scope>
    <source>
        <strain evidence="3">DSM 11578</strain>
    </source>
</reference>
<evidence type="ECO:0000313" key="3">
    <source>
        <dbReference type="Proteomes" id="UP000198924"/>
    </source>
</evidence>
<feature type="compositionally biased region" description="Basic and acidic residues" evidence="1">
    <location>
        <begin position="94"/>
        <end position="110"/>
    </location>
</feature>
<sequence length="134" mass="15465">MFGLGLIKHKKKLTEGFSSCFSPLKDELGNVPVEMQFDAFTNGAVLQVCEIYLEEHIIQKNTSKASILDAVFEEIYRRESLNVQERVQAWNETSDEHFKQGQEQANRHGDSSGQLKWLSKYSQEHFKRANNLML</sequence>
<gene>
    <name evidence="2" type="ORF">SAMN04488079_101272</name>
</gene>
<proteinExistence type="predicted"/>